<reference evidence="1 2" key="1">
    <citation type="submission" date="2021-06" db="EMBL/GenBank/DDBJ databases">
        <title>Caerostris extrusa draft genome.</title>
        <authorList>
            <person name="Kono N."/>
            <person name="Arakawa K."/>
        </authorList>
    </citation>
    <scope>NUCLEOTIDE SEQUENCE [LARGE SCALE GENOMIC DNA]</scope>
</reference>
<dbReference type="EMBL" id="BPLR01009633">
    <property type="protein sequence ID" value="GIY33396.1"/>
    <property type="molecule type" value="Genomic_DNA"/>
</dbReference>
<evidence type="ECO:0000313" key="2">
    <source>
        <dbReference type="Proteomes" id="UP001054945"/>
    </source>
</evidence>
<evidence type="ECO:0000313" key="1">
    <source>
        <dbReference type="EMBL" id="GIY33396.1"/>
    </source>
</evidence>
<accession>A0AAV4SJM6</accession>
<keyword evidence="2" id="KW-1185">Reference proteome</keyword>
<comment type="caution">
    <text evidence="1">The sequence shown here is derived from an EMBL/GenBank/DDBJ whole genome shotgun (WGS) entry which is preliminary data.</text>
</comment>
<name>A0AAV4SJM6_CAEEX</name>
<organism evidence="1 2">
    <name type="scientific">Caerostris extrusa</name>
    <name type="common">Bark spider</name>
    <name type="synonym">Caerostris bankana</name>
    <dbReference type="NCBI Taxonomy" id="172846"/>
    <lineage>
        <taxon>Eukaryota</taxon>
        <taxon>Metazoa</taxon>
        <taxon>Ecdysozoa</taxon>
        <taxon>Arthropoda</taxon>
        <taxon>Chelicerata</taxon>
        <taxon>Arachnida</taxon>
        <taxon>Araneae</taxon>
        <taxon>Araneomorphae</taxon>
        <taxon>Entelegynae</taxon>
        <taxon>Araneoidea</taxon>
        <taxon>Araneidae</taxon>
        <taxon>Caerostris</taxon>
    </lineage>
</organism>
<gene>
    <name evidence="1" type="ORF">CEXT_134491</name>
</gene>
<protein>
    <submittedName>
        <fullName evidence="1">Uncharacterized protein</fullName>
    </submittedName>
</protein>
<dbReference type="Proteomes" id="UP001054945">
    <property type="component" value="Unassembled WGS sequence"/>
</dbReference>
<dbReference type="AlphaFoldDB" id="A0AAV4SJM6"/>
<proteinExistence type="predicted"/>
<sequence length="101" mass="11612">MKQETIVVVRPTELMMHVYRKENGEVQLEGCEGNSSNCIGGSKNKIRNCGFKRHDPSITYCRMATLPEMSVWFKGEDYLKALGRMVVRNNWGNFTQKVPKN</sequence>